<dbReference type="EMBL" id="VDEP01000072">
    <property type="protein sequence ID" value="KAA1133277.1"/>
    <property type="molecule type" value="Genomic_DNA"/>
</dbReference>
<evidence type="ECO:0000256" key="1">
    <source>
        <dbReference type="SAM" id="MobiDB-lite"/>
    </source>
</evidence>
<name>A0A5B0S664_PUCGR</name>
<reference evidence="2 3" key="1">
    <citation type="submission" date="2019-05" db="EMBL/GenBank/DDBJ databases">
        <title>Emergence of the Ug99 lineage of the wheat stem rust pathogen through somatic hybridization.</title>
        <authorList>
            <person name="Li F."/>
            <person name="Upadhyaya N.M."/>
            <person name="Sperschneider J."/>
            <person name="Matny O."/>
            <person name="Nguyen-Phuc H."/>
            <person name="Mago R."/>
            <person name="Raley C."/>
            <person name="Miller M.E."/>
            <person name="Silverstein K.A.T."/>
            <person name="Henningsen E."/>
            <person name="Hirsch C.D."/>
            <person name="Visser B."/>
            <person name="Pretorius Z.A."/>
            <person name="Steffenson B.J."/>
            <person name="Schwessinger B."/>
            <person name="Dodds P.N."/>
            <person name="Figueroa M."/>
        </authorList>
    </citation>
    <scope>NUCLEOTIDE SEQUENCE [LARGE SCALE GENOMIC DNA]</scope>
    <source>
        <strain evidence="2 3">Ug99</strain>
    </source>
</reference>
<evidence type="ECO:0000313" key="3">
    <source>
        <dbReference type="Proteomes" id="UP000325313"/>
    </source>
</evidence>
<sequence length="63" mass="7028">MLAPMNNPVTPGEQATSHDHRVHALPVQLIASGFWQRNSCSKQCQMSWQSQLSSEGAIGTWKY</sequence>
<evidence type="ECO:0000313" key="2">
    <source>
        <dbReference type="EMBL" id="KAA1133277.1"/>
    </source>
</evidence>
<protein>
    <submittedName>
        <fullName evidence="2">Uncharacterized protein</fullName>
    </submittedName>
</protein>
<dbReference type="AlphaFoldDB" id="A0A5B0S664"/>
<gene>
    <name evidence="2" type="ORF">PGTUg99_018695</name>
</gene>
<feature type="region of interest" description="Disordered" evidence="1">
    <location>
        <begin position="1"/>
        <end position="21"/>
    </location>
</feature>
<comment type="caution">
    <text evidence="2">The sequence shown here is derived from an EMBL/GenBank/DDBJ whole genome shotgun (WGS) entry which is preliminary data.</text>
</comment>
<organism evidence="2 3">
    <name type="scientific">Puccinia graminis f. sp. tritici</name>
    <dbReference type="NCBI Taxonomy" id="56615"/>
    <lineage>
        <taxon>Eukaryota</taxon>
        <taxon>Fungi</taxon>
        <taxon>Dikarya</taxon>
        <taxon>Basidiomycota</taxon>
        <taxon>Pucciniomycotina</taxon>
        <taxon>Pucciniomycetes</taxon>
        <taxon>Pucciniales</taxon>
        <taxon>Pucciniaceae</taxon>
        <taxon>Puccinia</taxon>
    </lineage>
</organism>
<accession>A0A5B0S664</accession>
<proteinExistence type="predicted"/>
<dbReference type="Proteomes" id="UP000325313">
    <property type="component" value="Unassembled WGS sequence"/>
</dbReference>